<evidence type="ECO:0000313" key="2">
    <source>
        <dbReference type="EMBL" id="EDQ35498.2"/>
    </source>
</evidence>
<keyword evidence="1" id="KW-1133">Transmembrane helix</keyword>
<dbReference type="OrthoDB" id="1082056at2"/>
<accession>A9CWC0</accession>
<feature type="transmembrane region" description="Helical" evidence="1">
    <location>
        <begin position="448"/>
        <end position="472"/>
    </location>
</feature>
<feature type="transmembrane region" description="Helical" evidence="1">
    <location>
        <begin position="393"/>
        <end position="411"/>
    </location>
</feature>
<protein>
    <submittedName>
        <fullName evidence="2">Uncharacterized protein</fullName>
    </submittedName>
</protein>
<dbReference type="RefSeq" id="WP_156970151.1">
    <property type="nucleotide sequence ID" value="NZ_CM002917.1"/>
</dbReference>
<gene>
    <name evidence="2" type="ORF">HPDFL43_19927</name>
</gene>
<reference evidence="2 3" key="1">
    <citation type="submission" date="2007-10" db="EMBL/GenBank/DDBJ databases">
        <authorList>
            <person name="Wagner-Dobler I."/>
            <person name="Ferriera S."/>
            <person name="Johnson J."/>
            <person name="Kravitz S."/>
            <person name="Beeson K."/>
            <person name="Sutton G."/>
            <person name="Rogers Y.-H."/>
            <person name="Friedman R."/>
            <person name="Frazier M."/>
            <person name="Venter J.C."/>
        </authorList>
    </citation>
    <scope>NUCLEOTIDE SEQUENCE [LARGE SCALE GENOMIC DNA]</scope>
    <source>
        <strain evidence="2 3">DFL-43</strain>
    </source>
</reference>
<feature type="transmembrane region" description="Helical" evidence="1">
    <location>
        <begin position="35"/>
        <end position="55"/>
    </location>
</feature>
<feature type="transmembrane region" description="Helical" evidence="1">
    <location>
        <begin position="184"/>
        <end position="202"/>
    </location>
</feature>
<dbReference type="STRING" id="411684.HPDFL43_19927"/>
<proteinExistence type="predicted"/>
<dbReference type="Proteomes" id="UP000004291">
    <property type="component" value="Chromosome"/>
</dbReference>
<organism evidence="2 3">
    <name type="scientific">Hoeflea phototrophica (strain DSM 17068 / NCIMB 14078 / DFL-43)</name>
    <dbReference type="NCBI Taxonomy" id="411684"/>
    <lineage>
        <taxon>Bacteria</taxon>
        <taxon>Pseudomonadati</taxon>
        <taxon>Pseudomonadota</taxon>
        <taxon>Alphaproteobacteria</taxon>
        <taxon>Hyphomicrobiales</taxon>
        <taxon>Rhizobiaceae</taxon>
        <taxon>Hoeflea</taxon>
    </lineage>
</organism>
<keyword evidence="1" id="KW-0812">Transmembrane</keyword>
<sequence>MTKNNPAVGQAGLALEAVAPHSTAFRTLAPLHRPVMLAMLVLTVLTAIMHFSSYVDYVGADNDDVMRLVQVRDLLSGQGWFDLTQTRLGLEGGTLMHWSRLIDLPIASLVFVFSMVMDPVMAEATALFVWPLITVVPIFYALALAGQTLSGASGRVIALLLAFLFVLSVNRFQPGSIDHHNVQLGLVAVIAACLIMPGRPALAHGVAGFAAALAVAIGAETTPHIAVIALIVALQWLWLGEPVRAAALAFSLSMASTLTAVFFATVPQTQYGLVACDALSTGFYALGVVGAGAFFLAAAATSHRSLAFRFAALGLAGAATLGMTLLIAPQCLGNPLAGLDPLLKSMWLDNVTEAQSFMAQLRAEPWTIGGFYAVPVLAMGLCVWNIRKRHQVHAHGVLLVLLLVSWAIALVQVRGSVFANLLSAIPMAALIADLRARANADPKNLRKGLAFAGVSFVAVPFIWAFAGALALMGVDKVMGKEVEGLPTRSENKCADAAAMAPLAQEPTGVVSSPSNLGAHILRFTSHRALSAPYHRNQGGMLTELYAAMARPKDAVKFLRGAGVTVLAYCLSDPQTRTVMAAAPDGLYAELAKGNVPDWLEPVPGTGSAPLQLYRVLP</sequence>
<keyword evidence="1" id="KW-0472">Membrane</keyword>
<feature type="transmembrane region" description="Helical" evidence="1">
    <location>
        <begin position="246"/>
        <end position="266"/>
    </location>
</feature>
<reference evidence="2 3" key="2">
    <citation type="submission" date="2012-06" db="EMBL/GenBank/DDBJ databases">
        <authorList>
            <person name="Fiebig A."/>
        </authorList>
    </citation>
    <scope>NUCLEOTIDE SEQUENCE [LARGE SCALE GENOMIC DNA]</scope>
    <source>
        <strain evidence="2 3">DFL-43</strain>
    </source>
</reference>
<feature type="transmembrane region" description="Helical" evidence="1">
    <location>
        <begin position="306"/>
        <end position="328"/>
    </location>
</feature>
<feature type="transmembrane region" description="Helical" evidence="1">
    <location>
        <begin position="124"/>
        <end position="146"/>
    </location>
</feature>
<dbReference type="eggNOG" id="COG1287">
    <property type="taxonomic scope" value="Bacteria"/>
</dbReference>
<name>A9CWC0_HOEPD</name>
<evidence type="ECO:0000313" key="3">
    <source>
        <dbReference type="Proteomes" id="UP000004291"/>
    </source>
</evidence>
<comment type="caution">
    <text evidence="2">The sequence shown here is derived from an EMBL/GenBank/DDBJ whole genome shotgun (WGS) entry which is preliminary data.</text>
</comment>
<evidence type="ECO:0000256" key="1">
    <source>
        <dbReference type="SAM" id="Phobius"/>
    </source>
</evidence>
<keyword evidence="3" id="KW-1185">Reference proteome</keyword>
<dbReference type="EMBL" id="ABIA03000001">
    <property type="protein sequence ID" value="EDQ35498.2"/>
    <property type="molecule type" value="Genomic_DNA"/>
</dbReference>
<feature type="transmembrane region" description="Helical" evidence="1">
    <location>
        <begin position="278"/>
        <end position="299"/>
    </location>
</feature>
<feature type="transmembrane region" description="Helical" evidence="1">
    <location>
        <begin position="366"/>
        <end position="386"/>
    </location>
</feature>
<dbReference type="HOGENOM" id="CLU_451183_0_0_5"/>
<feature type="transmembrane region" description="Helical" evidence="1">
    <location>
        <begin position="208"/>
        <end position="234"/>
    </location>
</feature>
<feature type="transmembrane region" description="Helical" evidence="1">
    <location>
        <begin position="152"/>
        <end position="172"/>
    </location>
</feature>
<dbReference type="AlphaFoldDB" id="A9CWC0"/>